<proteinExistence type="predicted"/>
<evidence type="ECO:0000313" key="3">
    <source>
        <dbReference type="Proteomes" id="UP000653454"/>
    </source>
</evidence>
<dbReference type="EMBL" id="CAJHNJ030000195">
    <property type="protein sequence ID" value="CAG9137217.1"/>
    <property type="molecule type" value="Genomic_DNA"/>
</dbReference>
<feature type="region of interest" description="Disordered" evidence="1">
    <location>
        <begin position="1"/>
        <end position="66"/>
    </location>
</feature>
<feature type="compositionally biased region" description="Pro residues" evidence="1">
    <location>
        <begin position="32"/>
        <end position="43"/>
    </location>
</feature>
<keyword evidence="3" id="KW-1185">Reference proteome</keyword>
<accession>A0A8S4GBX0</accession>
<evidence type="ECO:0000313" key="2">
    <source>
        <dbReference type="EMBL" id="CAG9137217.1"/>
    </source>
</evidence>
<dbReference type="Proteomes" id="UP000653454">
    <property type="component" value="Unassembled WGS sequence"/>
</dbReference>
<comment type="caution">
    <text evidence="2">The sequence shown here is derived from an EMBL/GenBank/DDBJ whole genome shotgun (WGS) entry which is preliminary data.</text>
</comment>
<protein>
    <submittedName>
        <fullName evidence="2">(diamondback moth) hypothetical protein</fullName>
    </submittedName>
</protein>
<gene>
    <name evidence="2" type="ORF">PLXY2_LOCUS15480</name>
</gene>
<dbReference type="AlphaFoldDB" id="A0A8S4GBX0"/>
<reference evidence="2" key="1">
    <citation type="submission" date="2020-11" db="EMBL/GenBank/DDBJ databases">
        <authorList>
            <person name="Whiteford S."/>
        </authorList>
    </citation>
    <scope>NUCLEOTIDE SEQUENCE</scope>
</reference>
<organism evidence="2 3">
    <name type="scientific">Plutella xylostella</name>
    <name type="common">Diamondback moth</name>
    <name type="synonym">Plutella maculipennis</name>
    <dbReference type="NCBI Taxonomy" id="51655"/>
    <lineage>
        <taxon>Eukaryota</taxon>
        <taxon>Metazoa</taxon>
        <taxon>Ecdysozoa</taxon>
        <taxon>Arthropoda</taxon>
        <taxon>Hexapoda</taxon>
        <taxon>Insecta</taxon>
        <taxon>Pterygota</taxon>
        <taxon>Neoptera</taxon>
        <taxon>Endopterygota</taxon>
        <taxon>Lepidoptera</taxon>
        <taxon>Glossata</taxon>
        <taxon>Ditrysia</taxon>
        <taxon>Yponomeutoidea</taxon>
        <taxon>Plutellidae</taxon>
        <taxon>Plutella</taxon>
    </lineage>
</organism>
<evidence type="ECO:0000256" key="1">
    <source>
        <dbReference type="SAM" id="MobiDB-lite"/>
    </source>
</evidence>
<name>A0A8S4GBX0_PLUXY</name>
<sequence length="66" mass="7087">MMLAPSAGPAVPQWAPPLARGSPRLGALSLPPHSPAPPRPRPAPQSRAARRPHRTCRPGHRQYSNT</sequence>
<feature type="compositionally biased region" description="Basic residues" evidence="1">
    <location>
        <begin position="48"/>
        <end position="60"/>
    </location>
</feature>